<dbReference type="EMBL" id="GEZM01016208">
    <property type="protein sequence ID" value="JAV91336.1"/>
    <property type="molecule type" value="Transcribed_RNA"/>
</dbReference>
<name>A0A1Y1N4T7_PHOPY</name>
<dbReference type="Gene3D" id="3.40.50.1820">
    <property type="entry name" value="alpha/beta hydrolase"/>
    <property type="match status" value="1"/>
</dbReference>
<reference evidence="1" key="1">
    <citation type="journal article" date="2016" name="Sci. Rep.">
        <title>Molecular characterization of firefly nuptial gifts: a multi-omics approach sheds light on postcopulatory sexual selection.</title>
        <authorList>
            <person name="Al-Wathiqui N."/>
            <person name="Fallon T.R."/>
            <person name="South A."/>
            <person name="Weng J.K."/>
            <person name="Lewis S.M."/>
        </authorList>
    </citation>
    <scope>NUCLEOTIDE SEQUENCE</scope>
</reference>
<dbReference type="SUPFAM" id="SSF53474">
    <property type="entry name" value="alpha/beta-Hydrolases"/>
    <property type="match status" value="1"/>
</dbReference>
<accession>A0A1Y1N4T7</accession>
<proteinExistence type="predicted"/>
<organism evidence="1">
    <name type="scientific">Photinus pyralis</name>
    <name type="common">Common eastern firefly</name>
    <name type="synonym">Lampyris pyralis</name>
    <dbReference type="NCBI Taxonomy" id="7054"/>
    <lineage>
        <taxon>Eukaryota</taxon>
        <taxon>Metazoa</taxon>
        <taxon>Ecdysozoa</taxon>
        <taxon>Arthropoda</taxon>
        <taxon>Hexapoda</taxon>
        <taxon>Insecta</taxon>
        <taxon>Pterygota</taxon>
        <taxon>Neoptera</taxon>
        <taxon>Endopterygota</taxon>
        <taxon>Coleoptera</taxon>
        <taxon>Polyphaga</taxon>
        <taxon>Elateriformia</taxon>
        <taxon>Elateroidea</taxon>
        <taxon>Lampyridae</taxon>
        <taxon>Lampyrinae</taxon>
        <taxon>Photinus</taxon>
    </lineage>
</organism>
<sequence length="118" mass="14090">MYGVTLFVILGLFNHSEIFDQFTKNFEKNAPLALIYDDLTWTNKIRSFYVHGQEIGSKHTSEITKMFTDWWFFYPMYATAQMHARFLKENVFQLLYGYRAPRTYADKYGNDKHNYGIT</sequence>
<evidence type="ECO:0000313" key="1">
    <source>
        <dbReference type="EMBL" id="JAV91336.1"/>
    </source>
</evidence>
<dbReference type="InterPro" id="IPR029058">
    <property type="entry name" value="AB_hydrolase_fold"/>
</dbReference>
<dbReference type="AlphaFoldDB" id="A0A1Y1N4T7"/>
<protein>
    <submittedName>
        <fullName evidence="1">Uncharacterized protein</fullName>
    </submittedName>
</protein>